<evidence type="ECO:0000313" key="2">
    <source>
        <dbReference type="Proteomes" id="UP001186974"/>
    </source>
</evidence>
<organism evidence="1 2">
    <name type="scientific">Coniosporium uncinatum</name>
    <dbReference type="NCBI Taxonomy" id="93489"/>
    <lineage>
        <taxon>Eukaryota</taxon>
        <taxon>Fungi</taxon>
        <taxon>Dikarya</taxon>
        <taxon>Ascomycota</taxon>
        <taxon>Pezizomycotina</taxon>
        <taxon>Dothideomycetes</taxon>
        <taxon>Dothideomycetes incertae sedis</taxon>
        <taxon>Coniosporium</taxon>
    </lineage>
</organism>
<name>A0ACC3DRX7_9PEZI</name>
<feature type="non-terminal residue" evidence="1">
    <location>
        <position position="136"/>
    </location>
</feature>
<dbReference type="Proteomes" id="UP001186974">
    <property type="component" value="Unassembled WGS sequence"/>
</dbReference>
<comment type="caution">
    <text evidence="1">The sequence shown here is derived from an EMBL/GenBank/DDBJ whole genome shotgun (WGS) entry which is preliminary data.</text>
</comment>
<sequence>MTTNGTNGASEASLKSTADHISAPGIAVNNWSSPGPAAFDFRSDVVTTPTASMLHAISSTTLLDDVFVEDPTTNDLETFVADLSGHEAALLVLSGTMGNQVALRSHLQGPPHSILCDYRAHILEWEAGGAAALCGA</sequence>
<evidence type="ECO:0000313" key="1">
    <source>
        <dbReference type="EMBL" id="KAK3079422.1"/>
    </source>
</evidence>
<dbReference type="EMBL" id="JAWDJW010001154">
    <property type="protein sequence ID" value="KAK3079422.1"/>
    <property type="molecule type" value="Genomic_DNA"/>
</dbReference>
<gene>
    <name evidence="1" type="ORF">LTS18_004897</name>
</gene>
<proteinExistence type="predicted"/>
<accession>A0ACC3DRX7</accession>
<keyword evidence="2" id="KW-1185">Reference proteome</keyword>
<reference evidence="1" key="1">
    <citation type="submission" date="2024-09" db="EMBL/GenBank/DDBJ databases">
        <title>Black Yeasts Isolated from many extreme environments.</title>
        <authorList>
            <person name="Coleine C."/>
            <person name="Stajich J.E."/>
            <person name="Selbmann L."/>
        </authorList>
    </citation>
    <scope>NUCLEOTIDE SEQUENCE</scope>
    <source>
        <strain evidence="1">CCFEE 5737</strain>
    </source>
</reference>
<protein>
    <submittedName>
        <fullName evidence="1">Uncharacterized protein</fullName>
    </submittedName>
</protein>